<accession>A0A6B3RP71</accession>
<sequence>MTKLKTLFVSTALGAFIAFPALAQVTSDTTDITAQVGITAVADGTSTVGTAAGHSITPVSEAYVGNAVLSSDGQRLGTISSAATQADGTTIILVDLDQEVGAMADNFQVMLAAGQEAQGDVLLIWSKAEILAALNAQLDAEGGSSTN</sequence>
<feature type="signal peptide" evidence="1">
    <location>
        <begin position="1"/>
        <end position="23"/>
    </location>
</feature>
<dbReference type="AlphaFoldDB" id="A0A6B3RP71"/>
<evidence type="ECO:0000313" key="3">
    <source>
        <dbReference type="Proteomes" id="UP000481421"/>
    </source>
</evidence>
<dbReference type="EMBL" id="JAAIKE010000001">
    <property type="protein sequence ID" value="NEX44889.1"/>
    <property type="molecule type" value="Genomic_DNA"/>
</dbReference>
<feature type="chain" id="PRO_5025329858" description="PRC-barrel domain-containing protein" evidence="1">
    <location>
        <begin position="24"/>
        <end position="147"/>
    </location>
</feature>
<dbReference type="RefSeq" id="WP_164608930.1">
    <property type="nucleotide sequence ID" value="NZ_JAAIKE010000001.1"/>
</dbReference>
<proteinExistence type="predicted"/>
<name>A0A6B3RP71_9RHOB</name>
<keyword evidence="3" id="KW-1185">Reference proteome</keyword>
<evidence type="ECO:0008006" key="4">
    <source>
        <dbReference type="Google" id="ProtNLM"/>
    </source>
</evidence>
<organism evidence="2 3">
    <name type="scientific">Pseudotabrizicola algicola</name>
    <dbReference type="NCBI Taxonomy" id="2709381"/>
    <lineage>
        <taxon>Bacteria</taxon>
        <taxon>Pseudomonadati</taxon>
        <taxon>Pseudomonadota</taxon>
        <taxon>Alphaproteobacteria</taxon>
        <taxon>Rhodobacterales</taxon>
        <taxon>Paracoccaceae</taxon>
        <taxon>Pseudotabrizicola</taxon>
    </lineage>
</organism>
<reference evidence="2 3" key="1">
    <citation type="submission" date="2020-02" db="EMBL/GenBank/DDBJ databases">
        <title>Rhodobacter algicola sp. nov., isolated from microalga culture.</title>
        <authorList>
            <person name="Park C.-Y."/>
        </authorList>
    </citation>
    <scope>NUCLEOTIDE SEQUENCE [LARGE SCALE GENOMIC DNA]</scope>
    <source>
        <strain evidence="2 3">ETT8</strain>
    </source>
</reference>
<evidence type="ECO:0000313" key="2">
    <source>
        <dbReference type="EMBL" id="NEX44889.1"/>
    </source>
</evidence>
<gene>
    <name evidence="2" type="ORF">G3572_01630</name>
</gene>
<evidence type="ECO:0000256" key="1">
    <source>
        <dbReference type="SAM" id="SignalP"/>
    </source>
</evidence>
<protein>
    <recommendedName>
        <fullName evidence="4">PRC-barrel domain-containing protein</fullName>
    </recommendedName>
</protein>
<comment type="caution">
    <text evidence="2">The sequence shown here is derived from an EMBL/GenBank/DDBJ whole genome shotgun (WGS) entry which is preliminary data.</text>
</comment>
<keyword evidence="1" id="KW-0732">Signal</keyword>
<dbReference type="Proteomes" id="UP000481421">
    <property type="component" value="Unassembled WGS sequence"/>
</dbReference>